<accession>A0A8T2R1X3</accession>
<proteinExistence type="predicted"/>
<sequence length="157" mass="17681">MLPLACALLQSSRLPSKDVIFIFPQVDALMFRAPMQCLLHSCNLSKLIHILQKTNLFIPATLPRARFQNRHLPPARILSNEHLSRAMHHIRRLPPTRFHCRPSPSQEVIIDPPPLNAATIKPPMQCILLLGDMSMPLPMLPTTTLSIQKIRHGNSLG</sequence>
<dbReference type="Proteomes" id="UP000825935">
    <property type="component" value="Chromosome 30"/>
</dbReference>
<protein>
    <submittedName>
        <fullName evidence="1">Uncharacterized protein</fullName>
    </submittedName>
</protein>
<reference evidence="1" key="1">
    <citation type="submission" date="2021-08" db="EMBL/GenBank/DDBJ databases">
        <title>WGS assembly of Ceratopteris richardii.</title>
        <authorList>
            <person name="Marchant D.B."/>
            <person name="Chen G."/>
            <person name="Jenkins J."/>
            <person name="Shu S."/>
            <person name="Leebens-Mack J."/>
            <person name="Grimwood J."/>
            <person name="Schmutz J."/>
            <person name="Soltis P."/>
            <person name="Soltis D."/>
            <person name="Chen Z.-H."/>
        </authorList>
    </citation>
    <scope>NUCLEOTIDE SEQUENCE</scope>
    <source>
        <strain evidence="1">Whitten #5841</strain>
        <tissue evidence="1">Leaf</tissue>
    </source>
</reference>
<name>A0A8T2R1X3_CERRI</name>
<comment type="caution">
    <text evidence="1">The sequence shown here is derived from an EMBL/GenBank/DDBJ whole genome shotgun (WGS) entry which is preliminary data.</text>
</comment>
<dbReference type="AlphaFoldDB" id="A0A8T2R1X3"/>
<evidence type="ECO:0000313" key="2">
    <source>
        <dbReference type="Proteomes" id="UP000825935"/>
    </source>
</evidence>
<keyword evidence="2" id="KW-1185">Reference proteome</keyword>
<dbReference type="EMBL" id="CM035435">
    <property type="protein sequence ID" value="KAH7290372.1"/>
    <property type="molecule type" value="Genomic_DNA"/>
</dbReference>
<evidence type="ECO:0000313" key="1">
    <source>
        <dbReference type="EMBL" id="KAH7290372.1"/>
    </source>
</evidence>
<gene>
    <name evidence="1" type="ORF">KP509_30G045200</name>
</gene>
<organism evidence="1 2">
    <name type="scientific">Ceratopteris richardii</name>
    <name type="common">Triangle waterfern</name>
    <dbReference type="NCBI Taxonomy" id="49495"/>
    <lineage>
        <taxon>Eukaryota</taxon>
        <taxon>Viridiplantae</taxon>
        <taxon>Streptophyta</taxon>
        <taxon>Embryophyta</taxon>
        <taxon>Tracheophyta</taxon>
        <taxon>Polypodiopsida</taxon>
        <taxon>Polypodiidae</taxon>
        <taxon>Polypodiales</taxon>
        <taxon>Pteridineae</taxon>
        <taxon>Pteridaceae</taxon>
        <taxon>Parkerioideae</taxon>
        <taxon>Ceratopteris</taxon>
    </lineage>
</organism>